<feature type="compositionally biased region" description="Basic and acidic residues" evidence="1">
    <location>
        <begin position="15"/>
        <end position="27"/>
    </location>
</feature>
<reference evidence="2 3" key="1">
    <citation type="submission" date="2017-05" db="EMBL/GenBank/DDBJ databases">
        <title>Vagococcus spp. assemblies.</title>
        <authorList>
            <person name="Gulvik C.A."/>
        </authorList>
    </citation>
    <scope>NUCLEOTIDE SEQUENCE [LARGE SCALE GENOMIC DNA]</scope>
    <source>
        <strain evidence="2 3">NCFB 2777</strain>
    </source>
</reference>
<evidence type="ECO:0000256" key="1">
    <source>
        <dbReference type="SAM" id="MobiDB-lite"/>
    </source>
</evidence>
<proteinExistence type="predicted"/>
<feature type="region of interest" description="Disordered" evidence="1">
    <location>
        <begin position="1"/>
        <end position="27"/>
    </location>
</feature>
<dbReference type="AlphaFoldDB" id="A0A429ZK10"/>
<protein>
    <submittedName>
        <fullName evidence="2">Uncharacterized protein</fullName>
    </submittedName>
</protein>
<name>A0A429ZK10_9ENTE</name>
<evidence type="ECO:0000313" key="2">
    <source>
        <dbReference type="EMBL" id="RST94021.1"/>
    </source>
</evidence>
<gene>
    <name evidence="2" type="ORF">CBF35_11240</name>
</gene>
<organism evidence="2 3">
    <name type="scientific">Vagococcus salmoninarum</name>
    <dbReference type="NCBI Taxonomy" id="2739"/>
    <lineage>
        <taxon>Bacteria</taxon>
        <taxon>Bacillati</taxon>
        <taxon>Bacillota</taxon>
        <taxon>Bacilli</taxon>
        <taxon>Lactobacillales</taxon>
        <taxon>Enterococcaceae</taxon>
        <taxon>Vagococcus</taxon>
    </lineage>
</organism>
<evidence type="ECO:0000313" key="3">
    <source>
        <dbReference type="Proteomes" id="UP000287239"/>
    </source>
</evidence>
<sequence length="117" mass="14134">MSKEQEQLKINQEIQRQESKADHLRNESHRVQETFDNLQSNLRRGYLELTHLNQEISHFGGKESVIIQQKDEEQALFFRRQLGKLQEDFHQEYNKQTKLIANEKEALQRKRSELVWD</sequence>
<dbReference type="GeneID" id="98568950"/>
<comment type="caution">
    <text evidence="2">The sequence shown here is derived from an EMBL/GenBank/DDBJ whole genome shotgun (WGS) entry which is preliminary data.</text>
</comment>
<dbReference type="RefSeq" id="WP_126781197.1">
    <property type="nucleotide sequence ID" value="NZ_CAUQJP010000041.1"/>
</dbReference>
<dbReference type="EMBL" id="NGJU01000017">
    <property type="protein sequence ID" value="RST94021.1"/>
    <property type="molecule type" value="Genomic_DNA"/>
</dbReference>
<keyword evidence="3" id="KW-1185">Reference proteome</keyword>
<dbReference type="Proteomes" id="UP000287239">
    <property type="component" value="Unassembled WGS sequence"/>
</dbReference>
<accession>A0A429ZK10</accession>